<evidence type="ECO:0000313" key="2">
    <source>
        <dbReference type="Proteomes" id="UP000321793"/>
    </source>
</evidence>
<dbReference type="OrthoDB" id="4247246at2"/>
<dbReference type="Proteomes" id="UP000321793">
    <property type="component" value="Unassembled WGS sequence"/>
</dbReference>
<name>A0A512SZ46_9MICO</name>
<dbReference type="Pfam" id="PF09619">
    <property type="entry name" value="YscW"/>
    <property type="match status" value="1"/>
</dbReference>
<comment type="caution">
    <text evidence="1">The sequence shown here is derived from an EMBL/GenBank/DDBJ whole genome shotgun (WGS) entry which is preliminary data.</text>
</comment>
<evidence type="ECO:0000313" key="1">
    <source>
        <dbReference type="EMBL" id="GEQ13217.1"/>
    </source>
</evidence>
<proteinExistence type="predicted"/>
<dbReference type="EMBL" id="BKBA01000004">
    <property type="protein sequence ID" value="GEQ13217.1"/>
    <property type="molecule type" value="Genomic_DNA"/>
</dbReference>
<accession>A0A512SZ46</accession>
<protein>
    <submittedName>
        <fullName evidence="1">Uncharacterized protein</fullName>
    </submittedName>
</protein>
<reference evidence="1 2" key="1">
    <citation type="submission" date="2019-07" db="EMBL/GenBank/DDBJ databases">
        <title>Whole genome shotgun sequence of Knoellia locipacati NBRC 109775.</title>
        <authorList>
            <person name="Hosoyama A."/>
            <person name="Uohara A."/>
            <person name="Ohji S."/>
            <person name="Ichikawa N."/>
        </authorList>
    </citation>
    <scope>NUCLEOTIDE SEQUENCE [LARGE SCALE GENOMIC DNA]</scope>
    <source>
        <strain evidence="1 2">NBRC 109775</strain>
    </source>
</reference>
<keyword evidence="2" id="KW-1185">Reference proteome</keyword>
<sequence>MATVHVQIEWPDGAPLPEDPCARVTVEDVTDLDAASTVVAETVLEDLDPTAGPATTSLEVPEVDPASDLVVRVHVTQRDRRGGPVAVGDLLSMQADPVLTRGHGATVVVRPRVVGG</sequence>
<gene>
    <name evidence="1" type="ORF">KLO01_12640</name>
</gene>
<dbReference type="AlphaFoldDB" id="A0A512SZ46"/>
<dbReference type="RefSeq" id="WP_147063304.1">
    <property type="nucleotide sequence ID" value="NZ_BAABDN010000001.1"/>
</dbReference>
<organism evidence="1 2">
    <name type="scientific">Knoellia locipacati</name>
    <dbReference type="NCBI Taxonomy" id="882824"/>
    <lineage>
        <taxon>Bacteria</taxon>
        <taxon>Bacillati</taxon>
        <taxon>Actinomycetota</taxon>
        <taxon>Actinomycetes</taxon>
        <taxon>Micrococcales</taxon>
        <taxon>Intrasporangiaceae</taxon>
        <taxon>Knoellia</taxon>
    </lineage>
</organism>
<dbReference type="InterPro" id="IPR039366">
    <property type="entry name" value="Pilotin"/>
</dbReference>